<dbReference type="Proteomes" id="UP001355207">
    <property type="component" value="Chromosome 4"/>
</dbReference>
<dbReference type="Pfam" id="PF20152">
    <property type="entry name" value="DUF6534"/>
    <property type="match status" value="1"/>
</dbReference>
<keyword evidence="1" id="KW-0472">Membrane</keyword>
<dbReference type="InterPro" id="IPR045339">
    <property type="entry name" value="DUF6534"/>
</dbReference>
<keyword evidence="1" id="KW-0812">Transmembrane</keyword>
<dbReference type="RefSeq" id="XP_066075393.1">
    <property type="nucleotide sequence ID" value="XM_066219296.1"/>
</dbReference>
<reference evidence="3 4" key="1">
    <citation type="submission" date="2024-01" db="EMBL/GenBank/DDBJ databases">
        <title>Comparative genomics of Cryptococcus and Kwoniella reveals pathogenesis evolution and contrasting modes of karyotype evolution via chromosome fusion or intercentromeric recombination.</title>
        <authorList>
            <person name="Coelho M.A."/>
            <person name="David-Palma M."/>
            <person name="Shea T."/>
            <person name="Bowers K."/>
            <person name="McGinley-Smith S."/>
            <person name="Mohammad A.W."/>
            <person name="Gnirke A."/>
            <person name="Yurkov A.M."/>
            <person name="Nowrousian M."/>
            <person name="Sun S."/>
            <person name="Cuomo C.A."/>
            <person name="Heitman J."/>
        </authorList>
    </citation>
    <scope>NUCLEOTIDE SEQUENCE [LARGE SCALE GENOMIC DNA]</scope>
    <source>
        <strain evidence="3 4">CBS 6074</strain>
    </source>
</reference>
<protein>
    <recommendedName>
        <fullName evidence="2">DUF6534 domain-containing protein</fullName>
    </recommendedName>
</protein>
<feature type="transmembrane region" description="Helical" evidence="1">
    <location>
        <begin position="107"/>
        <end position="126"/>
    </location>
</feature>
<sequence length="372" mass="41878">MPSIDITGMPEEQVEAIAKMAFGGDLGWHIGPFLLAVIIDGILFGIVSQQYITWWTFSNSSERKSYAYLTHYLIIASIAYTIFEISYGMHNFVYNFGKYRAFLEVNFPQVVPILGWITSAPVQIFYTERSFRLNGRNWYLVGLLGTLICASFGMTIWILVICQWISSELQAELIVQPVQSWQCLTLAIDLIITTSIGWGLYKSKTGWSDTNALVNKLMLITLETQLGPTILMLGFVIEFAISPPTTLGIFFEQLIPKFYVVGYLATLNSRVSLRRASQSVISAQQMTPPALMKQNSYNAGFGQLHQATVKIETETYTESYQLQNTPPGINRKPVIYEEAEISSPTQWVEHLEFTPNESQSQSTLVNNGLNIV</sequence>
<proteinExistence type="predicted"/>
<keyword evidence="4" id="KW-1185">Reference proteome</keyword>
<feature type="transmembrane region" description="Helical" evidence="1">
    <location>
        <begin position="66"/>
        <end position="87"/>
    </location>
</feature>
<name>A0AAX4JTA2_9TREE</name>
<gene>
    <name evidence="3" type="ORF">L201_003543</name>
</gene>
<evidence type="ECO:0000313" key="4">
    <source>
        <dbReference type="Proteomes" id="UP001355207"/>
    </source>
</evidence>
<feature type="transmembrane region" description="Helical" evidence="1">
    <location>
        <begin position="30"/>
        <end position="54"/>
    </location>
</feature>
<dbReference type="AlphaFoldDB" id="A0AAX4JTA2"/>
<keyword evidence="1" id="KW-1133">Transmembrane helix</keyword>
<feature type="domain" description="DUF6534" evidence="2">
    <location>
        <begin position="186"/>
        <end position="271"/>
    </location>
</feature>
<dbReference type="PANTHER" id="PTHR40465:SF1">
    <property type="entry name" value="DUF6534 DOMAIN-CONTAINING PROTEIN"/>
    <property type="match status" value="1"/>
</dbReference>
<dbReference type="PANTHER" id="PTHR40465">
    <property type="entry name" value="CHROMOSOME 1, WHOLE GENOME SHOTGUN SEQUENCE"/>
    <property type="match status" value="1"/>
</dbReference>
<feature type="transmembrane region" description="Helical" evidence="1">
    <location>
        <begin position="213"/>
        <end position="241"/>
    </location>
</feature>
<accession>A0AAX4JTA2</accession>
<organism evidence="3 4">
    <name type="scientific">Kwoniella dendrophila CBS 6074</name>
    <dbReference type="NCBI Taxonomy" id="1295534"/>
    <lineage>
        <taxon>Eukaryota</taxon>
        <taxon>Fungi</taxon>
        <taxon>Dikarya</taxon>
        <taxon>Basidiomycota</taxon>
        <taxon>Agaricomycotina</taxon>
        <taxon>Tremellomycetes</taxon>
        <taxon>Tremellales</taxon>
        <taxon>Cryptococcaceae</taxon>
        <taxon>Kwoniella</taxon>
    </lineage>
</organism>
<evidence type="ECO:0000256" key="1">
    <source>
        <dbReference type="SAM" id="Phobius"/>
    </source>
</evidence>
<dbReference type="EMBL" id="CP144101">
    <property type="protein sequence ID" value="WWC88630.1"/>
    <property type="molecule type" value="Genomic_DNA"/>
</dbReference>
<evidence type="ECO:0000259" key="2">
    <source>
        <dbReference type="Pfam" id="PF20152"/>
    </source>
</evidence>
<evidence type="ECO:0000313" key="3">
    <source>
        <dbReference type="EMBL" id="WWC88630.1"/>
    </source>
</evidence>
<dbReference type="GeneID" id="91094213"/>
<feature type="transmembrane region" description="Helical" evidence="1">
    <location>
        <begin position="138"/>
        <end position="166"/>
    </location>
</feature>